<dbReference type="EMBL" id="JBHUJB010000073">
    <property type="protein sequence ID" value="MFD2160248.1"/>
    <property type="molecule type" value="Genomic_DNA"/>
</dbReference>
<accession>A0ABW4ZE15</accession>
<protein>
    <recommendedName>
        <fullName evidence="3">Transposase</fullName>
    </recommendedName>
</protein>
<comment type="caution">
    <text evidence="1">The sequence shown here is derived from an EMBL/GenBank/DDBJ whole genome shotgun (WGS) entry which is preliminary data.</text>
</comment>
<dbReference type="Proteomes" id="UP001597389">
    <property type="component" value="Unassembled WGS sequence"/>
</dbReference>
<proteinExistence type="predicted"/>
<keyword evidence="2" id="KW-1185">Reference proteome</keyword>
<evidence type="ECO:0008006" key="3">
    <source>
        <dbReference type="Google" id="ProtNLM"/>
    </source>
</evidence>
<reference evidence="2" key="1">
    <citation type="journal article" date="2019" name="Int. J. Syst. Evol. Microbiol.">
        <title>The Global Catalogue of Microorganisms (GCM) 10K type strain sequencing project: providing services to taxonomists for standard genome sequencing and annotation.</title>
        <authorList>
            <consortium name="The Broad Institute Genomics Platform"/>
            <consortium name="The Broad Institute Genome Sequencing Center for Infectious Disease"/>
            <person name="Wu L."/>
            <person name="Ma J."/>
        </authorList>
    </citation>
    <scope>NUCLEOTIDE SEQUENCE [LARGE SCALE GENOMIC DNA]</scope>
    <source>
        <strain evidence="2">CCUG 57942</strain>
    </source>
</reference>
<dbReference type="InterPro" id="IPR036515">
    <property type="entry name" value="Transposase_17_sf"/>
</dbReference>
<sequence length="49" mass="5232">MLVENGNAARTMAAYIELNPVRASMVENPKAYRWCGYAVAGGQLACNGV</sequence>
<dbReference type="Gene3D" id="3.30.70.1290">
    <property type="entry name" value="Transposase IS200-like"/>
    <property type="match status" value="1"/>
</dbReference>
<organism evidence="1 2">
    <name type="scientific">Rubritalea tangerina</name>
    <dbReference type="NCBI Taxonomy" id="430798"/>
    <lineage>
        <taxon>Bacteria</taxon>
        <taxon>Pseudomonadati</taxon>
        <taxon>Verrucomicrobiota</taxon>
        <taxon>Verrucomicrobiia</taxon>
        <taxon>Verrucomicrobiales</taxon>
        <taxon>Rubritaleaceae</taxon>
        <taxon>Rubritalea</taxon>
    </lineage>
</organism>
<dbReference type="RefSeq" id="WP_377178670.1">
    <property type="nucleotide sequence ID" value="NZ_JBHUJB010000073.1"/>
</dbReference>
<name>A0ABW4ZE15_9BACT</name>
<evidence type="ECO:0000313" key="2">
    <source>
        <dbReference type="Proteomes" id="UP001597389"/>
    </source>
</evidence>
<evidence type="ECO:0000313" key="1">
    <source>
        <dbReference type="EMBL" id="MFD2160248.1"/>
    </source>
</evidence>
<gene>
    <name evidence="1" type="ORF">ACFSW8_15200</name>
</gene>